<dbReference type="EC" id="1.4.3.16" evidence="4 11"/>
<dbReference type="PIRSF" id="PIRSF000171">
    <property type="entry name" value="SDHA_APRA_LASPO"/>
    <property type="match status" value="1"/>
</dbReference>
<reference evidence="15 16" key="1">
    <citation type="submission" date="2021-04" db="EMBL/GenBank/DDBJ databases">
        <title>Metabacillus sp. strain KIGAM252 whole genome sequence.</title>
        <authorList>
            <person name="Seo M.-J."/>
            <person name="Cho E.-S."/>
            <person name="Hwang C.Y."/>
            <person name="Yoon D.J."/>
        </authorList>
    </citation>
    <scope>NUCLEOTIDE SEQUENCE [LARGE SCALE GENOMIC DNA]</scope>
    <source>
        <strain evidence="15 16">KIGAM252</strain>
    </source>
</reference>
<dbReference type="NCBIfam" id="TIGR00551">
    <property type="entry name" value="nadB"/>
    <property type="match status" value="1"/>
</dbReference>
<dbReference type="RefSeq" id="WP_211559545.1">
    <property type="nucleotide sequence ID" value="NZ_JAGVRK010000001.1"/>
</dbReference>
<evidence type="ECO:0000256" key="9">
    <source>
        <dbReference type="ARBA" id="ARBA00023002"/>
    </source>
</evidence>
<comment type="cofactor">
    <cofactor evidence="1 12">
        <name>FAD</name>
        <dbReference type="ChEBI" id="CHEBI:57692"/>
    </cofactor>
</comment>
<comment type="pathway">
    <text evidence="2 12">Cofactor biosynthesis; NAD(+) biosynthesis; iminoaspartate from L-aspartate (oxidase route): step 1/1.</text>
</comment>
<evidence type="ECO:0000259" key="14">
    <source>
        <dbReference type="Pfam" id="PF02910"/>
    </source>
</evidence>
<evidence type="ECO:0000256" key="6">
    <source>
        <dbReference type="ARBA" id="ARBA00022630"/>
    </source>
</evidence>
<comment type="subcellular location">
    <subcellularLocation>
        <location evidence="12">Cytoplasm</location>
    </subcellularLocation>
</comment>
<comment type="catalytic activity">
    <reaction evidence="10">
        <text>L-aspartate + O2 = iminosuccinate + H2O2</text>
        <dbReference type="Rhea" id="RHEA:25876"/>
        <dbReference type="ChEBI" id="CHEBI:15379"/>
        <dbReference type="ChEBI" id="CHEBI:16240"/>
        <dbReference type="ChEBI" id="CHEBI:29991"/>
        <dbReference type="ChEBI" id="CHEBI:77875"/>
        <dbReference type="EC" id="1.4.3.16"/>
    </reaction>
    <physiologicalReaction direction="left-to-right" evidence="10">
        <dbReference type="Rhea" id="RHEA:25877"/>
    </physiologicalReaction>
</comment>
<dbReference type="EMBL" id="JAGVRK010000001">
    <property type="protein sequence ID" value="MBS2969859.1"/>
    <property type="molecule type" value="Genomic_DNA"/>
</dbReference>
<organism evidence="15 16">
    <name type="scientific">Metabacillus flavus</name>
    <dbReference type="NCBI Taxonomy" id="2823519"/>
    <lineage>
        <taxon>Bacteria</taxon>
        <taxon>Bacillati</taxon>
        <taxon>Bacillota</taxon>
        <taxon>Bacilli</taxon>
        <taxon>Bacillales</taxon>
        <taxon>Bacillaceae</taxon>
        <taxon>Metabacillus</taxon>
    </lineage>
</organism>
<proteinExistence type="inferred from homology"/>
<dbReference type="InterPro" id="IPR005288">
    <property type="entry name" value="NadB"/>
</dbReference>
<evidence type="ECO:0000256" key="8">
    <source>
        <dbReference type="ARBA" id="ARBA00022827"/>
    </source>
</evidence>
<name>A0ABS5LHK1_9BACI</name>
<dbReference type="GO" id="GO:0008734">
    <property type="term" value="F:L-aspartate oxidase activity"/>
    <property type="evidence" value="ECO:0007669"/>
    <property type="project" value="UniProtKB-EC"/>
</dbReference>
<protein>
    <recommendedName>
        <fullName evidence="5 11">L-aspartate oxidase</fullName>
        <ecNumber evidence="4 11">1.4.3.16</ecNumber>
    </recommendedName>
</protein>
<comment type="caution">
    <text evidence="15">The sequence shown here is derived from an EMBL/GenBank/DDBJ whole genome shotgun (WGS) entry which is preliminary data.</text>
</comment>
<evidence type="ECO:0000256" key="1">
    <source>
        <dbReference type="ARBA" id="ARBA00001974"/>
    </source>
</evidence>
<evidence type="ECO:0000256" key="12">
    <source>
        <dbReference type="RuleBase" id="RU362049"/>
    </source>
</evidence>
<feature type="domain" description="FAD-dependent oxidoreductase 2 FAD-binding" evidence="13">
    <location>
        <begin position="5"/>
        <end position="370"/>
    </location>
</feature>
<keyword evidence="16" id="KW-1185">Reference proteome</keyword>
<evidence type="ECO:0000313" key="16">
    <source>
        <dbReference type="Proteomes" id="UP000682403"/>
    </source>
</evidence>
<dbReference type="InterPro" id="IPR015939">
    <property type="entry name" value="Fum_Rdtase/Succ_DH_flav-like_C"/>
</dbReference>
<dbReference type="Gene3D" id="3.50.50.60">
    <property type="entry name" value="FAD/NAD(P)-binding domain"/>
    <property type="match status" value="1"/>
</dbReference>
<dbReference type="PRINTS" id="PR00368">
    <property type="entry name" value="FADPNR"/>
</dbReference>
<dbReference type="InterPro" id="IPR037099">
    <property type="entry name" value="Fum_R/Succ_DH_flav-like_C_sf"/>
</dbReference>
<dbReference type="SUPFAM" id="SSF51905">
    <property type="entry name" value="FAD/NAD(P)-binding domain"/>
    <property type="match status" value="1"/>
</dbReference>
<dbReference type="PANTHER" id="PTHR42716:SF2">
    <property type="entry name" value="L-ASPARTATE OXIDASE, CHLOROPLASTIC"/>
    <property type="match status" value="1"/>
</dbReference>
<comment type="similarity">
    <text evidence="3 12">Belongs to the FAD-dependent oxidoreductase 2 family. NadB subfamily.</text>
</comment>
<dbReference type="InterPro" id="IPR003953">
    <property type="entry name" value="FAD-dep_OxRdtase_2_FAD-bd"/>
</dbReference>
<comment type="function">
    <text evidence="12">Catalyzes the oxidation of L-aspartate to iminoaspartate.</text>
</comment>
<dbReference type="Pfam" id="PF00890">
    <property type="entry name" value="FAD_binding_2"/>
    <property type="match status" value="1"/>
</dbReference>
<evidence type="ECO:0000256" key="3">
    <source>
        <dbReference type="ARBA" id="ARBA00008562"/>
    </source>
</evidence>
<accession>A0ABS5LHK1</accession>
<dbReference type="Pfam" id="PF02910">
    <property type="entry name" value="Succ_DH_flav_C"/>
    <property type="match status" value="1"/>
</dbReference>
<dbReference type="NCBIfam" id="NF005978">
    <property type="entry name" value="PRK08071.1"/>
    <property type="match status" value="1"/>
</dbReference>
<evidence type="ECO:0000256" key="11">
    <source>
        <dbReference type="NCBIfam" id="TIGR00551"/>
    </source>
</evidence>
<keyword evidence="7 12" id="KW-0662">Pyridine nucleotide biosynthesis</keyword>
<dbReference type="SUPFAM" id="SSF56425">
    <property type="entry name" value="Succinate dehydrogenase/fumarate reductase flavoprotein, catalytic domain"/>
    <property type="match status" value="1"/>
</dbReference>
<feature type="domain" description="Fumarate reductase/succinate dehydrogenase flavoprotein-like C-terminal" evidence="14">
    <location>
        <begin position="409"/>
        <end position="502"/>
    </location>
</feature>
<sequence>MQQTDVLIVGSGIAALAVAYYICEELNVMIVTKGSVTDGNSSLAQGGIAAALSEKDSWMLHCEDTIQAGDGHTNPHAAKQLTEEGNKILLNLLRDGLPADRAENGALKLGMEGAHRLNRIVHAGGDETGKAMVRFLAQGVNGKVSMYEQTMVTELLVRENTCYGVRVLNADGNTEVIYASAVILAAGGCGTLYRHTSNHRNCTADGIALAYRAGAILTDMEFVQFHPTMLYTAGSVKGLVSEAVRGEGAFLQNSRGEKIMENVHPLADLAPRDVVSREIFRSIQQGESIFLNIKSIPQFKKRFPGISRMCEKNGIRLQDGLIPVMPGMHFFMGGIKTDLNGRTSVNRLYAAGEAACTGVHGANRLASNSLLEGLVFGKKIAEDVKTIEAQEDVPSFKKERPPAYTVTKQDVADMMERFAGIERNEEGLRQLIEWFQDAQQKSGQAEELSPGIFEMANMMTAGELIARAAWQRTESRGCHFRSDFPYKEAAWKRKELLWKTNKPALEVIV</sequence>
<evidence type="ECO:0000256" key="2">
    <source>
        <dbReference type="ARBA" id="ARBA00004950"/>
    </source>
</evidence>
<dbReference type="SUPFAM" id="SSF46977">
    <property type="entry name" value="Succinate dehydrogenase/fumarate reductase flavoprotein C-terminal domain"/>
    <property type="match status" value="1"/>
</dbReference>
<evidence type="ECO:0000313" key="15">
    <source>
        <dbReference type="EMBL" id="MBS2969859.1"/>
    </source>
</evidence>
<dbReference type="PANTHER" id="PTHR42716">
    <property type="entry name" value="L-ASPARTATE OXIDASE"/>
    <property type="match status" value="1"/>
</dbReference>
<dbReference type="Proteomes" id="UP000682403">
    <property type="component" value="Unassembled WGS sequence"/>
</dbReference>
<dbReference type="InterPro" id="IPR036188">
    <property type="entry name" value="FAD/NAD-bd_sf"/>
</dbReference>
<gene>
    <name evidence="15" type="primary">nadB</name>
    <name evidence="15" type="ORF">J9317_13890</name>
</gene>
<evidence type="ECO:0000256" key="10">
    <source>
        <dbReference type="ARBA" id="ARBA00048305"/>
    </source>
</evidence>
<evidence type="ECO:0000256" key="5">
    <source>
        <dbReference type="ARBA" id="ARBA00021901"/>
    </source>
</evidence>
<dbReference type="InterPro" id="IPR027477">
    <property type="entry name" value="Succ_DH/fumarate_Rdtase_cat_sf"/>
</dbReference>
<keyword evidence="9 12" id="KW-0560">Oxidoreductase</keyword>
<keyword evidence="8 12" id="KW-0274">FAD</keyword>
<evidence type="ECO:0000256" key="7">
    <source>
        <dbReference type="ARBA" id="ARBA00022642"/>
    </source>
</evidence>
<keyword evidence="6 12" id="KW-0285">Flavoprotein</keyword>
<dbReference type="Gene3D" id="1.20.58.100">
    <property type="entry name" value="Fumarate reductase/succinate dehydrogenase flavoprotein-like, C-terminal domain"/>
    <property type="match status" value="1"/>
</dbReference>
<evidence type="ECO:0000259" key="13">
    <source>
        <dbReference type="Pfam" id="PF00890"/>
    </source>
</evidence>
<evidence type="ECO:0000256" key="4">
    <source>
        <dbReference type="ARBA" id="ARBA00012173"/>
    </source>
</evidence>
<dbReference type="Gene3D" id="3.90.700.10">
    <property type="entry name" value="Succinate dehydrogenase/fumarate reductase flavoprotein, catalytic domain"/>
    <property type="match status" value="1"/>
</dbReference>